<organism evidence="7 8">
    <name type="scientific">Clostridium beijerinckii</name>
    <name type="common">Clostridium MP</name>
    <dbReference type="NCBI Taxonomy" id="1520"/>
    <lineage>
        <taxon>Bacteria</taxon>
        <taxon>Bacillati</taxon>
        <taxon>Bacillota</taxon>
        <taxon>Clostridia</taxon>
        <taxon>Eubacteriales</taxon>
        <taxon>Clostridiaceae</taxon>
        <taxon>Clostridium</taxon>
    </lineage>
</organism>
<evidence type="ECO:0000256" key="2">
    <source>
        <dbReference type="ARBA" id="ARBA00022670"/>
    </source>
</evidence>
<protein>
    <recommendedName>
        <fullName evidence="6">Ribosomal processing cysteine protease Prp</fullName>
    </recommendedName>
</protein>
<keyword evidence="3" id="KW-0378">Hydrolase</keyword>
<keyword evidence="1" id="KW-0690">Ribosome biogenesis</keyword>
<dbReference type="Proteomes" id="UP001193748">
    <property type="component" value="Unassembled WGS sequence"/>
</dbReference>
<comment type="caution">
    <text evidence="7">The sequence shown here is derived from an EMBL/GenBank/DDBJ whole genome shotgun (WGS) entry which is preliminary data.</text>
</comment>
<dbReference type="EMBL" id="JABSWW010000001">
    <property type="protein sequence ID" value="NRT89839.1"/>
    <property type="molecule type" value="Genomic_DNA"/>
</dbReference>
<dbReference type="PANTHER" id="PTHR39178:SF1">
    <property type="entry name" value="RIBOSOMAL-PROCESSING CYSTEINE PROTEASE PRP"/>
    <property type="match status" value="1"/>
</dbReference>
<dbReference type="Gene3D" id="3.30.70.1490">
    <property type="entry name" value="Cysteine protease Prp"/>
    <property type="match status" value="1"/>
</dbReference>
<dbReference type="Pfam" id="PF04327">
    <property type="entry name" value="Peptidase_Prp"/>
    <property type="match status" value="1"/>
</dbReference>
<dbReference type="GO" id="GO:0008234">
    <property type="term" value="F:cysteine-type peptidase activity"/>
    <property type="evidence" value="ECO:0007669"/>
    <property type="project" value="UniProtKB-KW"/>
</dbReference>
<dbReference type="SUPFAM" id="SSF118010">
    <property type="entry name" value="TM1457-like"/>
    <property type="match status" value="1"/>
</dbReference>
<accession>A0AAX0B3M3</accession>
<dbReference type="PANTHER" id="PTHR39178">
    <property type="entry name" value="HYPOTHETICAL RIBOSOME-ASSOCIATED PROTEIN"/>
    <property type="match status" value="1"/>
</dbReference>
<keyword evidence="2" id="KW-0645">Protease</keyword>
<evidence type="ECO:0000256" key="4">
    <source>
        <dbReference type="ARBA" id="ARBA00022807"/>
    </source>
</evidence>
<evidence type="ECO:0000256" key="5">
    <source>
        <dbReference type="ARBA" id="ARBA00044503"/>
    </source>
</evidence>
<dbReference type="AlphaFoldDB" id="A0AAX0B3M3"/>
<evidence type="ECO:0000313" key="7">
    <source>
        <dbReference type="EMBL" id="NRT89839.1"/>
    </source>
</evidence>
<name>A0AAX0B3M3_CLOBE</name>
<comment type="similarity">
    <text evidence="5">Belongs to the Prp family.</text>
</comment>
<evidence type="ECO:0000256" key="3">
    <source>
        <dbReference type="ARBA" id="ARBA00022801"/>
    </source>
</evidence>
<reference evidence="7" key="1">
    <citation type="submission" date="2020-05" db="EMBL/GenBank/DDBJ databases">
        <authorList>
            <person name="Brown S."/>
            <person name="Huntemann M."/>
            <person name="Clum A."/>
            <person name="Spunde A."/>
            <person name="Palaniappan K."/>
            <person name="Ritter S."/>
            <person name="Mikhailova N."/>
            <person name="Chen I.-M."/>
            <person name="Stamatis D."/>
            <person name="Reddy T."/>
            <person name="O'Malley R."/>
            <person name="Daum C."/>
            <person name="Shapiro N."/>
            <person name="Ivanova N."/>
            <person name="Kyrpides N."/>
            <person name="Woyke T."/>
        </authorList>
    </citation>
    <scope>NUCLEOTIDE SEQUENCE</scope>
    <source>
        <strain evidence="7">DJ080</strain>
    </source>
</reference>
<dbReference type="GO" id="GO:0006508">
    <property type="term" value="P:proteolysis"/>
    <property type="evidence" value="ECO:0007669"/>
    <property type="project" value="UniProtKB-KW"/>
</dbReference>
<sequence length="134" mass="15239">MKHNKIMVKVKIKQHNDDIVGFVINGHAIGNDRDFSNEPALIGEAFDMICNSVSVLSQSVIIGLDEVLELNSTYEIQDGYLKLDLQDFNLEELNQAQVLLKTFEKSLESVILGFDQLVGEKKRREYITLIKEEV</sequence>
<proteinExistence type="inferred from homology"/>
<dbReference type="InterPro" id="IPR007422">
    <property type="entry name" value="Peptidase_Prp"/>
</dbReference>
<keyword evidence="4" id="KW-0788">Thiol protease</keyword>
<reference evidence="7" key="2">
    <citation type="journal article" date="2022" name="Nat. Biotechnol.">
        <title>Carbon-negative production of acetone and isopropanol by gas fermentation at industrial pilot scale.</title>
        <authorList>
            <person name="Liew F.E."/>
            <person name="Nogle R."/>
            <person name="Abdalla T."/>
            <person name="Rasor B.J."/>
            <person name="Canter C."/>
            <person name="Jensen R.O."/>
            <person name="Wang L."/>
            <person name="Strutz J."/>
            <person name="Chirania P."/>
            <person name="De Tissera S."/>
            <person name="Mueller A.P."/>
            <person name="Ruan Z."/>
            <person name="Gao A."/>
            <person name="Tran L."/>
            <person name="Engle N.L."/>
            <person name="Bromley J.C."/>
            <person name="Daniell J."/>
            <person name="Conrado R."/>
            <person name="Tschaplinski T.J."/>
            <person name="Giannone R.J."/>
            <person name="Hettich R.L."/>
            <person name="Karim A.S."/>
            <person name="Simpson S.D."/>
            <person name="Brown S.D."/>
            <person name="Leang C."/>
            <person name="Jewett M.C."/>
            <person name="Kopke M."/>
        </authorList>
    </citation>
    <scope>NUCLEOTIDE SEQUENCE</scope>
    <source>
        <strain evidence="7">DJ080</strain>
    </source>
</reference>
<dbReference type="CDD" id="cd16332">
    <property type="entry name" value="Prp-like"/>
    <property type="match status" value="1"/>
</dbReference>
<dbReference type="NCBIfam" id="NF011127">
    <property type="entry name" value="PRK14553.1-7"/>
    <property type="match status" value="1"/>
</dbReference>
<gene>
    <name evidence="7" type="ORF">B0H41_003518</name>
</gene>
<dbReference type="GO" id="GO:0042254">
    <property type="term" value="P:ribosome biogenesis"/>
    <property type="evidence" value="ECO:0007669"/>
    <property type="project" value="UniProtKB-KW"/>
</dbReference>
<evidence type="ECO:0000313" key="8">
    <source>
        <dbReference type="Proteomes" id="UP001193748"/>
    </source>
</evidence>
<evidence type="ECO:0000256" key="1">
    <source>
        <dbReference type="ARBA" id="ARBA00022517"/>
    </source>
</evidence>
<dbReference type="InterPro" id="IPR036764">
    <property type="entry name" value="Peptidase_Prp_sf"/>
</dbReference>
<evidence type="ECO:0000256" key="6">
    <source>
        <dbReference type="ARBA" id="ARBA00044538"/>
    </source>
</evidence>